<feature type="compositionally biased region" description="Polar residues" evidence="1">
    <location>
        <begin position="34"/>
        <end position="43"/>
    </location>
</feature>
<dbReference type="AlphaFoldDB" id="A0A484ANA8"/>
<evidence type="ECO:0000313" key="2">
    <source>
        <dbReference type="EMBL" id="TDG38214.1"/>
    </source>
</evidence>
<protein>
    <submittedName>
        <fullName evidence="2">Uncharacterized protein</fullName>
    </submittedName>
</protein>
<comment type="caution">
    <text evidence="2">The sequence shown here is derived from an EMBL/GenBank/DDBJ whole genome shotgun (WGS) entry which is preliminary data.</text>
</comment>
<name>A0A484ANA8_DRONA</name>
<reference evidence="2 3" key="1">
    <citation type="journal article" date="2019" name="J. Hered.">
        <title>An Improved Genome Assembly for Drosophila navojoa, the Basal Species in the mojavensis Cluster.</title>
        <authorList>
            <person name="Vanderlinde T."/>
            <person name="Dupim E.G."/>
            <person name="Nazario-Yepiz N.O."/>
            <person name="Carvalho A.B."/>
        </authorList>
    </citation>
    <scope>NUCLEOTIDE SEQUENCE [LARGE SCALE GENOMIC DNA]</scope>
    <source>
        <strain evidence="2">Navoj_Jal97</strain>
        <tissue evidence="2">Whole organism</tissue>
    </source>
</reference>
<organism evidence="2 3">
    <name type="scientific">Drosophila navojoa</name>
    <name type="common">Fruit fly</name>
    <dbReference type="NCBI Taxonomy" id="7232"/>
    <lineage>
        <taxon>Eukaryota</taxon>
        <taxon>Metazoa</taxon>
        <taxon>Ecdysozoa</taxon>
        <taxon>Arthropoda</taxon>
        <taxon>Hexapoda</taxon>
        <taxon>Insecta</taxon>
        <taxon>Pterygota</taxon>
        <taxon>Neoptera</taxon>
        <taxon>Endopterygota</taxon>
        <taxon>Diptera</taxon>
        <taxon>Brachycera</taxon>
        <taxon>Muscomorpha</taxon>
        <taxon>Ephydroidea</taxon>
        <taxon>Drosophilidae</taxon>
        <taxon>Drosophila</taxon>
    </lineage>
</organism>
<proteinExistence type="predicted"/>
<keyword evidence="3" id="KW-1185">Reference proteome</keyword>
<sequence>MVPQGCDPARKKRCGRAPDTANKKGTQPAPVASFGTNNLSTSAGKAFAPQGHPPFKKKRRLSKSAKAAKAEAQAAAKAAAVVAAKAAEEAAAKEASMTKFKL</sequence>
<evidence type="ECO:0000313" key="3">
    <source>
        <dbReference type="Proteomes" id="UP000295192"/>
    </source>
</evidence>
<gene>
    <name evidence="2" type="ORF">AWZ03_015364</name>
</gene>
<accession>A0A484ANA8</accession>
<feature type="region of interest" description="Disordered" evidence="1">
    <location>
        <begin position="1"/>
        <end position="57"/>
    </location>
</feature>
<dbReference type="Proteomes" id="UP000295192">
    <property type="component" value="Unassembled WGS sequence"/>
</dbReference>
<dbReference type="EMBL" id="LSRL02007977">
    <property type="protein sequence ID" value="TDG38214.1"/>
    <property type="molecule type" value="Genomic_DNA"/>
</dbReference>
<evidence type="ECO:0000256" key="1">
    <source>
        <dbReference type="SAM" id="MobiDB-lite"/>
    </source>
</evidence>